<organism evidence="1 2">
    <name type="scientific">Colletotrichum liriopes</name>
    <dbReference type="NCBI Taxonomy" id="708192"/>
    <lineage>
        <taxon>Eukaryota</taxon>
        <taxon>Fungi</taxon>
        <taxon>Dikarya</taxon>
        <taxon>Ascomycota</taxon>
        <taxon>Pezizomycotina</taxon>
        <taxon>Sordariomycetes</taxon>
        <taxon>Hypocreomycetidae</taxon>
        <taxon>Glomerellales</taxon>
        <taxon>Glomerellaceae</taxon>
        <taxon>Colletotrichum</taxon>
        <taxon>Colletotrichum spaethianum species complex</taxon>
    </lineage>
</organism>
<accession>A0AA37LSQ3</accession>
<comment type="caution">
    <text evidence="1">The sequence shown here is derived from an EMBL/GenBank/DDBJ whole genome shotgun (WGS) entry which is preliminary data.</text>
</comment>
<dbReference type="Proteomes" id="UP001055172">
    <property type="component" value="Unassembled WGS sequence"/>
</dbReference>
<reference evidence="1 2" key="1">
    <citation type="submission" date="2021-07" db="EMBL/GenBank/DDBJ databases">
        <title>Genome data of Colletotrichum spaethianum.</title>
        <authorList>
            <person name="Utami Y.D."/>
            <person name="Hiruma K."/>
        </authorList>
    </citation>
    <scope>NUCLEOTIDE SEQUENCE [LARGE SCALE GENOMIC DNA]</scope>
    <source>
        <strain evidence="1 2">MAFF 242679</strain>
    </source>
</reference>
<dbReference type="AlphaFoldDB" id="A0AA37LSQ3"/>
<evidence type="ECO:0000313" key="2">
    <source>
        <dbReference type="Proteomes" id="UP001055172"/>
    </source>
</evidence>
<dbReference type="EMBL" id="BPPX01000009">
    <property type="protein sequence ID" value="GJC82573.1"/>
    <property type="molecule type" value="Genomic_DNA"/>
</dbReference>
<name>A0AA37LSQ3_9PEZI</name>
<proteinExistence type="predicted"/>
<keyword evidence="2" id="KW-1185">Reference proteome</keyword>
<sequence length="105" mass="12194">MNKFRGPKDSDPDYKLVADKIRHCLEEIQKGTPLERADAWIRNNHCNEQKLKIERLSGDHLNMDQCYINLVLVELQRADGSKRRSEKPVLRSSPFSLSVQQAIYV</sequence>
<gene>
    <name evidence="1" type="ORF">ColLi_05411</name>
</gene>
<evidence type="ECO:0000313" key="1">
    <source>
        <dbReference type="EMBL" id="GJC82573.1"/>
    </source>
</evidence>
<protein>
    <submittedName>
        <fullName evidence="1">Uncharacterized protein</fullName>
    </submittedName>
</protein>